<evidence type="ECO:0000313" key="1">
    <source>
        <dbReference type="EMBL" id="SBW01527.1"/>
    </source>
</evidence>
<name>A0A212JQ28_9BACT</name>
<organism evidence="1">
    <name type="scientific">uncultured Dysgonomonas sp</name>
    <dbReference type="NCBI Taxonomy" id="206096"/>
    <lineage>
        <taxon>Bacteria</taxon>
        <taxon>Pseudomonadati</taxon>
        <taxon>Bacteroidota</taxon>
        <taxon>Bacteroidia</taxon>
        <taxon>Bacteroidales</taxon>
        <taxon>Dysgonomonadaceae</taxon>
        <taxon>Dysgonomonas</taxon>
        <taxon>environmental samples</taxon>
    </lineage>
</organism>
<protein>
    <submittedName>
        <fullName evidence="1">Uncharacterized protein</fullName>
    </submittedName>
</protein>
<reference evidence="1" key="1">
    <citation type="submission" date="2016-04" db="EMBL/GenBank/DDBJ databases">
        <authorList>
            <person name="Evans L.H."/>
            <person name="Alamgir A."/>
            <person name="Owens N."/>
            <person name="Weber N.D."/>
            <person name="Virtaneva K."/>
            <person name="Barbian K."/>
            <person name="Babar A."/>
            <person name="Rosenke K."/>
        </authorList>
    </citation>
    <scope>NUCLEOTIDE SEQUENCE</scope>
    <source>
        <strain evidence="1">86-1</strain>
    </source>
</reference>
<dbReference type="EMBL" id="FLUM01000003">
    <property type="protein sequence ID" value="SBW01527.1"/>
    <property type="molecule type" value="Genomic_DNA"/>
</dbReference>
<accession>A0A212JQ28</accession>
<dbReference type="AlphaFoldDB" id="A0A212JQ28"/>
<proteinExistence type="predicted"/>
<sequence>MNQNIHTYISYYRGKGAMDMIKNINSLTNLLSLSLYKEILKKALPSFFI</sequence>
<gene>
    <name evidence="1" type="ORF">KL86DYS1_30007</name>
</gene>